<name>A0A250XBX8_9CHLO</name>
<dbReference type="PANTHER" id="PTHR45005">
    <property type="match status" value="1"/>
</dbReference>
<comment type="caution">
    <text evidence="2">The sequence shown here is derived from an EMBL/GenBank/DDBJ whole genome shotgun (WGS) entry which is preliminary data.</text>
</comment>
<feature type="compositionally biased region" description="Polar residues" evidence="1">
    <location>
        <begin position="62"/>
        <end position="71"/>
    </location>
</feature>
<evidence type="ECO:0000313" key="3">
    <source>
        <dbReference type="Proteomes" id="UP000232323"/>
    </source>
</evidence>
<keyword evidence="3" id="KW-1185">Reference proteome</keyword>
<dbReference type="OrthoDB" id="548564at2759"/>
<dbReference type="AlphaFoldDB" id="A0A250XBX8"/>
<organism evidence="2 3">
    <name type="scientific">Chlamydomonas eustigma</name>
    <dbReference type="NCBI Taxonomy" id="1157962"/>
    <lineage>
        <taxon>Eukaryota</taxon>
        <taxon>Viridiplantae</taxon>
        <taxon>Chlorophyta</taxon>
        <taxon>core chlorophytes</taxon>
        <taxon>Chlorophyceae</taxon>
        <taxon>CS clade</taxon>
        <taxon>Chlamydomonadales</taxon>
        <taxon>Chlamydomonadaceae</taxon>
        <taxon>Chlamydomonas</taxon>
    </lineage>
</organism>
<dbReference type="Gene3D" id="1.25.40.10">
    <property type="entry name" value="Tetratricopeptide repeat domain"/>
    <property type="match status" value="2"/>
</dbReference>
<evidence type="ECO:0008006" key="4">
    <source>
        <dbReference type="Google" id="ProtNLM"/>
    </source>
</evidence>
<dbReference type="Proteomes" id="UP000232323">
    <property type="component" value="Unassembled WGS sequence"/>
</dbReference>
<evidence type="ECO:0000256" key="1">
    <source>
        <dbReference type="SAM" id="MobiDB-lite"/>
    </source>
</evidence>
<evidence type="ECO:0000313" key="2">
    <source>
        <dbReference type="EMBL" id="GAX80584.1"/>
    </source>
</evidence>
<protein>
    <recommendedName>
        <fullName evidence="4">PH domain-containing protein</fullName>
    </recommendedName>
</protein>
<dbReference type="InterPro" id="IPR053277">
    <property type="entry name" value="Endomembrane_traffic_mod"/>
</dbReference>
<proteinExistence type="predicted"/>
<dbReference type="EMBL" id="BEGY01000054">
    <property type="protein sequence ID" value="GAX80584.1"/>
    <property type="molecule type" value="Genomic_DNA"/>
</dbReference>
<sequence length="615" mass="65344">MMSTVYTSSYEARVVLDQVPGFKACFGGEELNRAVAALTGDVVGGTIKFNFSDEITPSTARLSTLSPNIEKTSPTLSPASSLAQPSAPPLSTAPKPDHLSVTSPVAQSRWGDGNSHGSLTHQDPLLKELIATSKMYSEMIKEQENKRGVGASADHDELSHALHLLDVHYSLGLVLQELASKIPVGNPDHCMYLEQACDAYQAALVAKPTSHAALYNWGVALSDLARVYKSSAPCQVIGGGSSLPAVTLNQSTFSGSTSGKRGSFGTSSGQAAAAVGGNASTTRSEAVTAGSRLNQGTASGVALSRQCLSLASEKYAEAVRLNPQNPQALNNWGLVLQEMSVDAETMSERDKLVHYAMEKFRCALRMRPDFDRGCYNLGTVSYTYACTLQNELTEQYRGISLGSLDDEGQALRQSRESDIRTAFTTAAQYICLAFAMQQQKDVYRRSLSLVRSMLPLPFLRSGVLTVSSPPSSSSSTSSGEVWRRELLVLDHRSLHIASALESSLCNSVSAGMPLPAQRPAPADSSTHPSVKLVIPLSDVCTARRCSDPTLPHGYGIWLGLVSNPAGVYMVAESAECAESWVDAVLLSAHVVQSRGEDALAIALTPAVHSGGRGGM</sequence>
<dbReference type="STRING" id="1157962.A0A250XBX8"/>
<gene>
    <name evidence="2" type="ORF">CEUSTIGMA_g8021.t1</name>
</gene>
<reference evidence="2 3" key="1">
    <citation type="submission" date="2017-08" db="EMBL/GenBank/DDBJ databases">
        <title>Acidophilic green algal genome provides insights into adaptation to an acidic environment.</title>
        <authorList>
            <person name="Hirooka S."/>
            <person name="Hirose Y."/>
            <person name="Kanesaki Y."/>
            <person name="Higuchi S."/>
            <person name="Fujiwara T."/>
            <person name="Onuma R."/>
            <person name="Era A."/>
            <person name="Ohbayashi R."/>
            <person name="Uzuka A."/>
            <person name="Nozaki H."/>
            <person name="Yoshikawa H."/>
            <person name="Miyagishima S.Y."/>
        </authorList>
    </citation>
    <scope>NUCLEOTIDE SEQUENCE [LARGE SCALE GENOMIC DNA]</scope>
    <source>
        <strain evidence="2 3">NIES-2499</strain>
    </source>
</reference>
<dbReference type="PANTHER" id="PTHR45005:SF2">
    <property type="entry name" value="PROTEIN HLB1"/>
    <property type="match status" value="1"/>
</dbReference>
<dbReference type="InterPro" id="IPR011990">
    <property type="entry name" value="TPR-like_helical_dom_sf"/>
</dbReference>
<feature type="compositionally biased region" description="Low complexity" evidence="1">
    <location>
        <begin position="72"/>
        <end position="94"/>
    </location>
</feature>
<accession>A0A250XBX8</accession>
<dbReference type="SUPFAM" id="SSF48452">
    <property type="entry name" value="TPR-like"/>
    <property type="match status" value="1"/>
</dbReference>
<feature type="region of interest" description="Disordered" evidence="1">
    <location>
        <begin position="62"/>
        <end position="123"/>
    </location>
</feature>